<feature type="transmembrane region" description="Helical" evidence="20">
    <location>
        <begin position="1674"/>
        <end position="1696"/>
    </location>
</feature>
<keyword evidence="6" id="KW-0723">Serine/threonine-protein kinase</keyword>
<proteinExistence type="inferred from homology"/>
<keyword evidence="12 19" id="KW-0547">Nucleotide-binding</keyword>
<organism evidence="22 23">
    <name type="scientific">Linum tenue</name>
    <dbReference type="NCBI Taxonomy" id="586396"/>
    <lineage>
        <taxon>Eukaryota</taxon>
        <taxon>Viridiplantae</taxon>
        <taxon>Streptophyta</taxon>
        <taxon>Embryophyta</taxon>
        <taxon>Tracheophyta</taxon>
        <taxon>Spermatophyta</taxon>
        <taxon>Magnoliopsida</taxon>
        <taxon>eudicotyledons</taxon>
        <taxon>Gunneridae</taxon>
        <taxon>Pentapetalae</taxon>
        <taxon>rosids</taxon>
        <taxon>fabids</taxon>
        <taxon>Malpighiales</taxon>
        <taxon>Linaceae</taxon>
        <taxon>Linum</taxon>
    </lineage>
</organism>
<evidence type="ECO:0000256" key="14">
    <source>
        <dbReference type="ARBA" id="ARBA00022840"/>
    </source>
</evidence>
<keyword evidence="16 20" id="KW-0472">Membrane</keyword>
<dbReference type="Proteomes" id="UP001154282">
    <property type="component" value="Unassembled WGS sequence"/>
</dbReference>
<evidence type="ECO:0000256" key="5">
    <source>
        <dbReference type="ARBA" id="ARBA00022475"/>
    </source>
</evidence>
<evidence type="ECO:0000256" key="10">
    <source>
        <dbReference type="ARBA" id="ARBA00022729"/>
    </source>
</evidence>
<evidence type="ECO:0000256" key="4">
    <source>
        <dbReference type="ARBA" id="ARBA00012513"/>
    </source>
</evidence>
<dbReference type="EMBL" id="CAMGYJ010000005">
    <property type="protein sequence ID" value="CAI0410330.1"/>
    <property type="molecule type" value="Genomic_DNA"/>
</dbReference>
<dbReference type="Pfam" id="PF13855">
    <property type="entry name" value="LRR_8"/>
    <property type="match status" value="3"/>
</dbReference>
<dbReference type="PANTHER" id="PTHR27000:SF777">
    <property type="entry name" value="PROTEIN KINASE DOMAIN-CONTAINING PROTEIN"/>
    <property type="match status" value="1"/>
</dbReference>
<keyword evidence="23" id="KW-1185">Reference proteome</keyword>
<sequence>MVISLFHLSAVRDLQQASSAAASTNNQTDRLALLEFRNGITSDPQGVLRYWNDSVHFCSWVGISCGRHGDDGSQRVTSLMLEEQNLVGTLPPHIGNLSFLQAINLENNTFHGEIPQEIGNLLQLREINLTSNSFIGQIPDNLTRCYELRIVRLGTNHLQGRIPREIGSLSKLRVMRVGTNNLTGEIPHSVGNLTKLIDFGAAYLNLVGRIPENLGGLDSLHSISLGMNQMIGNIPRSFFNSTTLSIIALPWNQFEGRLPDDIGFTLPKLQKFAVSKNKFVGSIPKSLCNATELQLVDMNRNGFVGQIPDCVGNLPDLYWLSTGNNHLGSYSSDDFEFLRGLQNCSQLQRFVITTNNFGGTLPSTIANLSAQLAILDVSINQLVGFVPAGLQKLVNLNYIDLSYNLFGGSIPSYFSRFPSLQSLHLEGNQLSGPILPSIGNLTQLTELNISNNRFEGTIPLGLGSLLQLISLDISGNTLTGSIPGKIFSLPSLTKLLNLSHNLFTGNLTPEIGMLENLNALDISHNFLTGKIPNAIGDCKSLEYLYLQRNSLAGAIPPSLAFLKGLQQADLSLNNFQGEIPSALQTSNLLQYLNLSFNHLDGQVPTEGIFSNPSSISLMGNNMLCGGVLDLHLPKCKAKPSTKAINRRTVLSVVLVFVGLSLLSLLTFRIITNLTRSKKKTLVEGPRLPNFVRVSYRDLHRATGGFSSEFLIGSGSFGLVYKGKLDGIDPPVAVKVLKLENRKAYKSLAAELNALRSIRHRNLVGVMSYCSSTDHNGDEFRALVFEYMRNGNLENWLHTTDGSHKLSLGQRLNIAVDVASALHYLHDLCETPLAHCDLKPSNVLLDEDMVAHLSDFGISRILSAEGATLSGTSTIGIKGTVGYTPPEYGMSSAASKEGDVYSFGILLLELFSGKRPTDQLFEDGRNLRDYMMAGMPDMVTEVMDPLLFPGGDITEAAEIGGGDEITEVVELQRRESNFREASLMRSSQYLNCMKSVVEIGIACSLESATQRMKTADVYRRLECIRDAFTANTIRRRPREDPQQAVTAAASTNNQTDRLALLEFRNGITSDPHGVFRSWNDSVHFCSWVGISCGRHGDDGSQRVTSLVLKKQDLVGTLPPHIGNLSFLQAINLENNTFHGEIPQEIGNLLQLREINFSSNSFVGEIPDNLTRCYELRIMRLGLNNLQGRIPLEIGSLSKLRVMRVGTNNLTGEIPQSVGNLTKLIDFGAAYLNLVGRIPESLGALENLYSISLGKNQMIGTIPRSFFNITTLSIIALPWNQFEGRLPDDIGFTLPKLQKFAISKNKFAGSIPKSLCNATELQLVDMNKNDFVGQIPDCIGNLPDLFWLSAGINHLGNYSPDDFEFLKGLQNCSQLQLLSITANNFGGTLPSTIANLSAQLAILDVSENKLIGSVPAGLEKLVNLNALYLSYNLFGGSIPPFFSRFPYLQSLHLEGNQLSGPILPSIGNLTQLTELNISNNRFEAAIPLGLGSLLQLISLDISGNTLTGSIPGKIFSLPSLTKLLNLSHNLFTGNLTPEIGMLENLNALDISHNFLTGKIPSAIGDCKSLEYLYLQRNSLAGAIPPSLAFLKSLRKADLSLNNLQGEIPSALQNSNLLQYLNLSFNHLDGQVPTEGIFSNASSISLMGNNMLCGGVLNLHLPKCTAKPSTKAINRRTVMLVVLVFVGLSLLSLLTFRIITNSSRSKKKTLVEGPTLPNFVRVSYRDLHRATGGFSSEFLIGSGSFGLVYKGKLDGIDPPVAVKVLKLENRKAYKSLAAELNALRSIRHRNLVGVMSYCSSTDHNGDEFRALVFEYMRNGNLENWLHTTDGSHKLSLGHRLNIAVDVASAVHYLHDLCETPLAHCDLKPSNVLLDEDMVAHLSDFGISRILSAEGATFSGTSTIGIKGTIGYTPPEYGMGSAASKEGDVYSFGILLLELFSGKRPTDQLFDDGRNLRDYMTAGLPDTVFAVLDPVLFPGGDITEAAERCGGEAITELVELQRREINYREASLMRSSQYLNCMKSVVEIGIACSLELATQRMKTADVYHRLECVRDAFTASTIRRRPREWPDRS</sequence>
<dbReference type="PROSITE" id="PS00108">
    <property type="entry name" value="PROTEIN_KINASE_ST"/>
    <property type="match status" value="2"/>
</dbReference>
<evidence type="ECO:0000256" key="18">
    <source>
        <dbReference type="ARBA" id="ARBA00023180"/>
    </source>
</evidence>
<dbReference type="Gene3D" id="1.10.510.10">
    <property type="entry name" value="Transferase(Phosphotransferase) domain 1"/>
    <property type="match status" value="2"/>
</dbReference>
<evidence type="ECO:0000256" key="20">
    <source>
        <dbReference type="SAM" id="Phobius"/>
    </source>
</evidence>
<dbReference type="InterPro" id="IPR000719">
    <property type="entry name" value="Prot_kinase_dom"/>
</dbReference>
<dbReference type="InterPro" id="IPR011009">
    <property type="entry name" value="Kinase-like_dom_sf"/>
</dbReference>
<keyword evidence="15 20" id="KW-1133">Transmembrane helix</keyword>
<comment type="subcellular location">
    <subcellularLocation>
        <location evidence="1">Cell membrane</location>
        <topology evidence="1">Single-pass membrane protein</topology>
    </subcellularLocation>
    <subcellularLocation>
        <location evidence="2">Membrane</location>
        <topology evidence="2">Single-pass type I membrane protein</topology>
    </subcellularLocation>
</comment>
<keyword evidence="10" id="KW-0732">Signal</keyword>
<dbReference type="FunFam" id="3.80.10.10:FF:000095">
    <property type="entry name" value="LRR receptor-like serine/threonine-protein kinase GSO1"/>
    <property type="match status" value="2"/>
</dbReference>
<dbReference type="InterPro" id="IPR032675">
    <property type="entry name" value="LRR_dom_sf"/>
</dbReference>
<accession>A0AAV0JK90</accession>
<evidence type="ECO:0000256" key="6">
    <source>
        <dbReference type="ARBA" id="ARBA00022527"/>
    </source>
</evidence>
<gene>
    <name evidence="22" type="ORF">LITE_LOCUS14723</name>
</gene>
<evidence type="ECO:0000259" key="21">
    <source>
        <dbReference type="PROSITE" id="PS50011"/>
    </source>
</evidence>
<keyword evidence="5" id="KW-1003">Cell membrane</keyword>
<feature type="domain" description="Protein kinase" evidence="21">
    <location>
        <begin position="1731"/>
        <end position="2022"/>
    </location>
</feature>
<dbReference type="Gene3D" id="3.80.10.10">
    <property type="entry name" value="Ribonuclease Inhibitor"/>
    <property type="match status" value="6"/>
</dbReference>
<dbReference type="InterPro" id="IPR001611">
    <property type="entry name" value="Leu-rich_rpt"/>
</dbReference>
<keyword evidence="9 20" id="KW-0812">Transmembrane</keyword>
<evidence type="ECO:0000256" key="13">
    <source>
        <dbReference type="ARBA" id="ARBA00022777"/>
    </source>
</evidence>
<evidence type="ECO:0000313" key="22">
    <source>
        <dbReference type="EMBL" id="CAI0410330.1"/>
    </source>
</evidence>
<evidence type="ECO:0000256" key="16">
    <source>
        <dbReference type="ARBA" id="ARBA00023136"/>
    </source>
</evidence>
<evidence type="ECO:0000256" key="3">
    <source>
        <dbReference type="ARBA" id="ARBA00008684"/>
    </source>
</evidence>
<dbReference type="InterPro" id="IPR008271">
    <property type="entry name" value="Ser/Thr_kinase_AS"/>
</dbReference>
<dbReference type="InterPro" id="IPR013210">
    <property type="entry name" value="LRR_N_plant-typ"/>
</dbReference>
<dbReference type="SUPFAM" id="SSF52058">
    <property type="entry name" value="L domain-like"/>
    <property type="match status" value="3"/>
</dbReference>
<name>A0AAV0JK90_9ROSI</name>
<feature type="binding site" evidence="19">
    <location>
        <position position="734"/>
    </location>
    <ligand>
        <name>ATP</name>
        <dbReference type="ChEBI" id="CHEBI:30616"/>
    </ligand>
</feature>
<dbReference type="InterPro" id="IPR017441">
    <property type="entry name" value="Protein_kinase_ATP_BS"/>
</dbReference>
<comment type="caution">
    <text evidence="22">The sequence shown here is derived from an EMBL/GenBank/DDBJ whole genome shotgun (WGS) entry which is preliminary data.</text>
</comment>
<keyword evidence="17" id="KW-0675">Receptor</keyword>
<evidence type="ECO:0000256" key="2">
    <source>
        <dbReference type="ARBA" id="ARBA00004479"/>
    </source>
</evidence>
<keyword evidence="18" id="KW-0325">Glycoprotein</keyword>
<dbReference type="InterPro" id="IPR003591">
    <property type="entry name" value="Leu-rich_rpt_typical-subtyp"/>
</dbReference>
<keyword evidence="14 19" id="KW-0067">ATP-binding</keyword>
<evidence type="ECO:0000256" key="9">
    <source>
        <dbReference type="ARBA" id="ARBA00022692"/>
    </source>
</evidence>
<evidence type="ECO:0000256" key="15">
    <source>
        <dbReference type="ARBA" id="ARBA00022989"/>
    </source>
</evidence>
<dbReference type="Pfam" id="PF08263">
    <property type="entry name" value="LRRNT_2"/>
    <property type="match status" value="2"/>
</dbReference>
<dbReference type="EC" id="2.7.11.1" evidence="4"/>
<dbReference type="SUPFAM" id="SSF52047">
    <property type="entry name" value="RNI-like"/>
    <property type="match status" value="1"/>
</dbReference>
<keyword evidence="13" id="KW-0418">Kinase</keyword>
<dbReference type="PROSITE" id="PS00107">
    <property type="entry name" value="PROTEIN_KINASE_ATP"/>
    <property type="match status" value="2"/>
</dbReference>
<evidence type="ECO:0000256" key="19">
    <source>
        <dbReference type="PROSITE-ProRule" id="PRU10141"/>
    </source>
</evidence>
<protein>
    <recommendedName>
        <fullName evidence="4">non-specific serine/threonine protein kinase</fullName>
        <ecNumber evidence="4">2.7.11.1</ecNumber>
    </recommendedName>
</protein>
<keyword evidence="8" id="KW-0808">Transferase</keyword>
<dbReference type="PROSITE" id="PS50011">
    <property type="entry name" value="PROTEIN_KINASE_DOM"/>
    <property type="match status" value="2"/>
</dbReference>
<dbReference type="Pfam" id="PF00560">
    <property type="entry name" value="LRR_1"/>
    <property type="match status" value="7"/>
</dbReference>
<reference evidence="22" key="1">
    <citation type="submission" date="2022-08" db="EMBL/GenBank/DDBJ databases">
        <authorList>
            <person name="Gutierrez-Valencia J."/>
        </authorList>
    </citation>
    <scope>NUCLEOTIDE SEQUENCE</scope>
</reference>
<evidence type="ECO:0000256" key="8">
    <source>
        <dbReference type="ARBA" id="ARBA00022679"/>
    </source>
</evidence>
<evidence type="ECO:0000256" key="7">
    <source>
        <dbReference type="ARBA" id="ARBA00022614"/>
    </source>
</evidence>
<dbReference type="GO" id="GO:0005524">
    <property type="term" value="F:ATP binding"/>
    <property type="evidence" value="ECO:0007669"/>
    <property type="project" value="UniProtKB-UniRule"/>
</dbReference>
<dbReference type="SMART" id="SM00220">
    <property type="entry name" value="S_TKc"/>
    <property type="match status" value="2"/>
</dbReference>
<dbReference type="PANTHER" id="PTHR27000">
    <property type="entry name" value="LEUCINE-RICH REPEAT RECEPTOR-LIKE PROTEIN KINASE FAMILY PROTEIN-RELATED"/>
    <property type="match status" value="1"/>
</dbReference>
<dbReference type="Pfam" id="PF07714">
    <property type="entry name" value="PK_Tyr_Ser-Thr"/>
    <property type="match status" value="2"/>
</dbReference>
<dbReference type="GO" id="GO:0005886">
    <property type="term" value="C:plasma membrane"/>
    <property type="evidence" value="ECO:0007669"/>
    <property type="project" value="UniProtKB-SubCell"/>
</dbReference>
<dbReference type="SMART" id="SM00369">
    <property type="entry name" value="LRR_TYP"/>
    <property type="match status" value="11"/>
</dbReference>
<evidence type="ECO:0000256" key="1">
    <source>
        <dbReference type="ARBA" id="ARBA00004162"/>
    </source>
</evidence>
<dbReference type="FunFam" id="3.80.10.10:FF:000288">
    <property type="entry name" value="LRR receptor-like serine/threonine-protein kinase EFR"/>
    <property type="match status" value="2"/>
</dbReference>
<evidence type="ECO:0000256" key="12">
    <source>
        <dbReference type="ARBA" id="ARBA00022741"/>
    </source>
</evidence>
<evidence type="ECO:0000313" key="23">
    <source>
        <dbReference type="Proteomes" id="UP001154282"/>
    </source>
</evidence>
<evidence type="ECO:0000256" key="17">
    <source>
        <dbReference type="ARBA" id="ARBA00023170"/>
    </source>
</evidence>
<comment type="similarity">
    <text evidence="3">Belongs to the protein kinase superfamily. Ser/Thr protein kinase family.</text>
</comment>
<feature type="binding site" evidence="19">
    <location>
        <position position="1760"/>
    </location>
    <ligand>
        <name>ATP</name>
        <dbReference type="ChEBI" id="CHEBI:30616"/>
    </ligand>
</feature>
<dbReference type="Gene3D" id="3.30.200.20">
    <property type="entry name" value="Phosphorylase Kinase, domain 1"/>
    <property type="match status" value="2"/>
</dbReference>
<evidence type="ECO:0000256" key="11">
    <source>
        <dbReference type="ARBA" id="ARBA00022737"/>
    </source>
</evidence>
<keyword evidence="7" id="KW-0433">Leucine-rich repeat</keyword>
<dbReference type="GO" id="GO:0004674">
    <property type="term" value="F:protein serine/threonine kinase activity"/>
    <property type="evidence" value="ECO:0007669"/>
    <property type="project" value="UniProtKB-KW"/>
</dbReference>
<keyword evidence="11" id="KW-0677">Repeat</keyword>
<feature type="domain" description="Protein kinase" evidence="21">
    <location>
        <begin position="705"/>
        <end position="1028"/>
    </location>
</feature>
<dbReference type="SUPFAM" id="SSF56112">
    <property type="entry name" value="Protein kinase-like (PK-like)"/>
    <property type="match status" value="2"/>
</dbReference>
<dbReference type="InterPro" id="IPR001245">
    <property type="entry name" value="Ser-Thr/Tyr_kinase_cat_dom"/>
</dbReference>